<protein>
    <recommendedName>
        <fullName evidence="2">DUF7704 domain-containing protein</fullName>
    </recommendedName>
</protein>
<dbReference type="InterPro" id="IPR056121">
    <property type="entry name" value="DUF7704"/>
</dbReference>
<keyword evidence="1" id="KW-0472">Membrane</keyword>
<keyword evidence="1" id="KW-0812">Transmembrane</keyword>
<evidence type="ECO:0000256" key="1">
    <source>
        <dbReference type="SAM" id="Phobius"/>
    </source>
</evidence>
<dbReference type="Proteomes" id="UP000054266">
    <property type="component" value="Unassembled WGS sequence"/>
</dbReference>
<dbReference type="HOGENOM" id="CLU_112091_3_1_1"/>
<dbReference type="STRING" id="5601.A0A0D2G1S5"/>
<dbReference type="AlphaFoldDB" id="A0A0D2G1S5"/>
<feature type="transmembrane region" description="Helical" evidence="1">
    <location>
        <begin position="56"/>
        <end position="76"/>
    </location>
</feature>
<feature type="domain" description="DUF7704" evidence="2">
    <location>
        <begin position="4"/>
        <end position="146"/>
    </location>
</feature>
<gene>
    <name evidence="3" type="ORF">PV04_00925</name>
</gene>
<dbReference type="EMBL" id="KN846956">
    <property type="protein sequence ID" value="KIW72750.1"/>
    <property type="molecule type" value="Genomic_DNA"/>
</dbReference>
<evidence type="ECO:0000259" key="2">
    <source>
        <dbReference type="Pfam" id="PF24803"/>
    </source>
</evidence>
<keyword evidence="4" id="KW-1185">Reference proteome</keyword>
<organism evidence="3 4">
    <name type="scientific">Phialophora macrospora</name>
    <dbReference type="NCBI Taxonomy" id="1851006"/>
    <lineage>
        <taxon>Eukaryota</taxon>
        <taxon>Fungi</taxon>
        <taxon>Dikarya</taxon>
        <taxon>Ascomycota</taxon>
        <taxon>Pezizomycotina</taxon>
        <taxon>Eurotiomycetes</taxon>
        <taxon>Chaetothyriomycetidae</taxon>
        <taxon>Chaetothyriales</taxon>
        <taxon>Herpotrichiellaceae</taxon>
        <taxon>Phialophora</taxon>
    </lineage>
</organism>
<evidence type="ECO:0000313" key="4">
    <source>
        <dbReference type="Proteomes" id="UP000054266"/>
    </source>
</evidence>
<evidence type="ECO:0000313" key="3">
    <source>
        <dbReference type="EMBL" id="KIW72750.1"/>
    </source>
</evidence>
<proteinExistence type="predicted"/>
<name>A0A0D2G1S5_9EURO</name>
<dbReference type="PANTHER" id="PTHR37019:SF2">
    <property type="entry name" value="EXPERA DOMAIN-CONTAINING PROTEIN"/>
    <property type="match status" value="1"/>
</dbReference>
<reference evidence="3 4" key="1">
    <citation type="submission" date="2015-01" db="EMBL/GenBank/DDBJ databases">
        <title>The Genome Sequence of Capronia semiimmersa CBS27337.</title>
        <authorList>
            <consortium name="The Broad Institute Genomics Platform"/>
            <person name="Cuomo C."/>
            <person name="de Hoog S."/>
            <person name="Gorbushina A."/>
            <person name="Stielow B."/>
            <person name="Teixiera M."/>
            <person name="Abouelleil A."/>
            <person name="Chapman S.B."/>
            <person name="Priest M."/>
            <person name="Young S.K."/>
            <person name="Wortman J."/>
            <person name="Nusbaum C."/>
            <person name="Birren B."/>
        </authorList>
    </citation>
    <scope>NUCLEOTIDE SEQUENCE [LARGE SCALE GENOMIC DNA]</scope>
    <source>
        <strain evidence="3 4">CBS 27337</strain>
    </source>
</reference>
<keyword evidence="1" id="KW-1133">Transmembrane helix</keyword>
<dbReference type="Pfam" id="PF24803">
    <property type="entry name" value="DUF7704"/>
    <property type="match status" value="1"/>
</dbReference>
<dbReference type="PANTHER" id="PTHR37019">
    <property type="entry name" value="CHROMOSOME 1, WHOLE GENOME SHOTGUN SEQUENCE"/>
    <property type="match status" value="1"/>
</dbReference>
<sequence length="158" mass="17504">MALSVLPTWPLILFGVLEPAALVWAYFITLSDPQQYYADQDPQGFLSDHVFTPQSLSLTLQLGNVFLLLAAMAVICCFTRHPEITKRYLIAVALADLGHIYSVYGALGDKVFWDLNQWNQMTASNVGVSVFLHINRLLTVAGMFGKLGAETNPSKKNK</sequence>
<accession>A0A0D2G1S5</accession>